<organism evidence="2 3">
    <name type="scientific">Microbotryum saponariae</name>
    <dbReference type="NCBI Taxonomy" id="289078"/>
    <lineage>
        <taxon>Eukaryota</taxon>
        <taxon>Fungi</taxon>
        <taxon>Dikarya</taxon>
        <taxon>Basidiomycota</taxon>
        <taxon>Pucciniomycotina</taxon>
        <taxon>Microbotryomycetes</taxon>
        <taxon>Microbotryales</taxon>
        <taxon>Microbotryaceae</taxon>
        <taxon>Microbotryum</taxon>
    </lineage>
</organism>
<dbReference type="EMBL" id="FMWP01000011">
    <property type="protein sequence ID" value="SCZ87777.1"/>
    <property type="molecule type" value="Genomic_DNA"/>
</dbReference>
<dbReference type="AlphaFoldDB" id="A0A2X0L3B2"/>
<sequence>METPRTPMLPINRTPRIRRTGFDAFTPAPAAQPLSLSSDRAPPPSKPMPSAGKSSGPRRSRIPQLALVIILVSGTLMLFSGSSSSNKSSQKDSLFFCPHSTSKRHTPTVILQADGANARTENRTYWVGGSDLAEFLPFASQPHDLRFLQLTRPRHIMCIVRLVVIQNLCVLTAPPVYLPHPRILTCVDMCKNTPARARDMRKDTLARKEHWLLLVNN</sequence>
<evidence type="ECO:0000256" key="1">
    <source>
        <dbReference type="SAM" id="MobiDB-lite"/>
    </source>
</evidence>
<dbReference type="STRING" id="289078.A0A2X0L3B2"/>
<protein>
    <submittedName>
        <fullName evidence="2">BZ3500_MvSof-1268-A1-R1_Chr2-3g05245 protein</fullName>
    </submittedName>
</protein>
<keyword evidence="3" id="KW-1185">Reference proteome</keyword>
<gene>
    <name evidence="2" type="ORF">BZ3500_MVSOF-1268-A1-R1_CHR2-3G05245</name>
</gene>
<accession>A0A2X0L3B2</accession>
<proteinExistence type="predicted"/>
<dbReference type="Proteomes" id="UP000249723">
    <property type="component" value="Unassembled WGS sequence"/>
</dbReference>
<name>A0A2X0L3B2_9BASI</name>
<evidence type="ECO:0000313" key="3">
    <source>
        <dbReference type="Proteomes" id="UP000249723"/>
    </source>
</evidence>
<reference evidence="3" key="1">
    <citation type="submission" date="2016-10" db="EMBL/GenBank/DDBJ databases">
        <authorList>
            <person name="Jeantristanb JTB J.-T."/>
            <person name="Ricardo R."/>
        </authorList>
    </citation>
    <scope>NUCLEOTIDE SEQUENCE [LARGE SCALE GENOMIC DNA]</scope>
</reference>
<evidence type="ECO:0000313" key="2">
    <source>
        <dbReference type="EMBL" id="SCZ87777.1"/>
    </source>
</evidence>
<feature type="region of interest" description="Disordered" evidence="1">
    <location>
        <begin position="1"/>
        <end position="59"/>
    </location>
</feature>